<reference evidence="2 4" key="1">
    <citation type="journal article" date="2011" name="Nature">
        <title>The Medicago genome provides insight into the evolution of rhizobial symbioses.</title>
        <authorList>
            <person name="Young N.D."/>
            <person name="Debelle F."/>
            <person name="Oldroyd G.E."/>
            <person name="Geurts R."/>
            <person name="Cannon S.B."/>
            <person name="Udvardi M.K."/>
            <person name="Benedito V.A."/>
            <person name="Mayer K.F."/>
            <person name="Gouzy J."/>
            <person name="Schoof H."/>
            <person name="Van de Peer Y."/>
            <person name="Proost S."/>
            <person name="Cook D.R."/>
            <person name="Meyers B.C."/>
            <person name="Spannagl M."/>
            <person name="Cheung F."/>
            <person name="De Mita S."/>
            <person name="Krishnakumar V."/>
            <person name="Gundlach H."/>
            <person name="Zhou S."/>
            <person name="Mudge J."/>
            <person name="Bharti A.K."/>
            <person name="Murray J.D."/>
            <person name="Naoumkina M.A."/>
            <person name="Rosen B."/>
            <person name="Silverstein K.A."/>
            <person name="Tang H."/>
            <person name="Rombauts S."/>
            <person name="Zhao P.X."/>
            <person name="Zhou P."/>
            <person name="Barbe V."/>
            <person name="Bardou P."/>
            <person name="Bechner M."/>
            <person name="Bellec A."/>
            <person name="Berger A."/>
            <person name="Berges H."/>
            <person name="Bidwell S."/>
            <person name="Bisseling T."/>
            <person name="Choisne N."/>
            <person name="Couloux A."/>
            <person name="Denny R."/>
            <person name="Deshpande S."/>
            <person name="Dai X."/>
            <person name="Doyle J.J."/>
            <person name="Dudez A.M."/>
            <person name="Farmer A.D."/>
            <person name="Fouteau S."/>
            <person name="Franken C."/>
            <person name="Gibelin C."/>
            <person name="Gish J."/>
            <person name="Goldstein S."/>
            <person name="Gonzalez A.J."/>
            <person name="Green P.J."/>
            <person name="Hallab A."/>
            <person name="Hartog M."/>
            <person name="Hua A."/>
            <person name="Humphray S.J."/>
            <person name="Jeong D.H."/>
            <person name="Jing Y."/>
            <person name="Jocker A."/>
            <person name="Kenton S.M."/>
            <person name="Kim D.J."/>
            <person name="Klee K."/>
            <person name="Lai H."/>
            <person name="Lang C."/>
            <person name="Lin S."/>
            <person name="Macmil S.L."/>
            <person name="Magdelenat G."/>
            <person name="Matthews L."/>
            <person name="McCorrison J."/>
            <person name="Monaghan E.L."/>
            <person name="Mun J.H."/>
            <person name="Najar F.Z."/>
            <person name="Nicholson C."/>
            <person name="Noirot C."/>
            <person name="O'Bleness M."/>
            <person name="Paule C.R."/>
            <person name="Poulain J."/>
            <person name="Prion F."/>
            <person name="Qin B."/>
            <person name="Qu C."/>
            <person name="Retzel E.F."/>
            <person name="Riddle C."/>
            <person name="Sallet E."/>
            <person name="Samain S."/>
            <person name="Samson N."/>
            <person name="Sanders I."/>
            <person name="Saurat O."/>
            <person name="Scarpelli C."/>
            <person name="Schiex T."/>
            <person name="Segurens B."/>
            <person name="Severin A.J."/>
            <person name="Sherrier D.J."/>
            <person name="Shi R."/>
            <person name="Sims S."/>
            <person name="Singer S.R."/>
            <person name="Sinharoy S."/>
            <person name="Sterck L."/>
            <person name="Viollet A."/>
            <person name="Wang B.B."/>
            <person name="Wang K."/>
            <person name="Wang M."/>
            <person name="Wang X."/>
            <person name="Warfsmann J."/>
            <person name="Weissenbach J."/>
            <person name="White D.D."/>
            <person name="White J.D."/>
            <person name="Wiley G.B."/>
            <person name="Wincker P."/>
            <person name="Xing Y."/>
            <person name="Yang L."/>
            <person name="Yao Z."/>
            <person name="Ying F."/>
            <person name="Zhai J."/>
            <person name="Zhou L."/>
            <person name="Zuber A."/>
            <person name="Denarie J."/>
            <person name="Dixon R.A."/>
            <person name="May G.D."/>
            <person name="Schwartz D.C."/>
            <person name="Rogers J."/>
            <person name="Quetier F."/>
            <person name="Town C.D."/>
            <person name="Roe B.A."/>
        </authorList>
    </citation>
    <scope>NUCLEOTIDE SEQUENCE [LARGE SCALE GENOMIC DNA]</scope>
    <source>
        <strain evidence="2">A17</strain>
        <strain evidence="3 4">cv. Jemalong A17</strain>
    </source>
</reference>
<keyword evidence="4" id="KW-1185">Reference proteome</keyword>
<reference evidence="3" key="3">
    <citation type="submission" date="2015-04" db="UniProtKB">
        <authorList>
            <consortium name="EnsemblPlants"/>
        </authorList>
    </citation>
    <scope>IDENTIFICATION</scope>
    <source>
        <strain evidence="3">cv. Jemalong A17</strain>
    </source>
</reference>
<dbReference type="EMBL" id="CM001223">
    <property type="protein sequence ID" value="AES79168.1"/>
    <property type="molecule type" value="Genomic_DNA"/>
</dbReference>
<dbReference type="HOGENOM" id="CLU_2964389_0_0_1"/>
<evidence type="ECO:0000313" key="3">
    <source>
        <dbReference type="EnsemblPlants" id="AES79168"/>
    </source>
</evidence>
<evidence type="ECO:0000256" key="1">
    <source>
        <dbReference type="SAM" id="MobiDB-lite"/>
    </source>
</evidence>
<dbReference type="EnsemblPlants" id="AES79168">
    <property type="protein sequence ID" value="AES79168"/>
    <property type="gene ID" value="MTR_7g058720"/>
</dbReference>
<dbReference type="Proteomes" id="UP000002051">
    <property type="component" value="Unassembled WGS sequence"/>
</dbReference>
<gene>
    <name evidence="2" type="ordered locus">MTR_7g058720</name>
</gene>
<dbReference type="AlphaFoldDB" id="G7L1B2"/>
<protein>
    <submittedName>
        <fullName evidence="2 3">Uncharacterized protein</fullName>
    </submittedName>
</protein>
<evidence type="ECO:0000313" key="4">
    <source>
        <dbReference type="Proteomes" id="UP000002051"/>
    </source>
</evidence>
<organism evidence="2 4">
    <name type="scientific">Medicago truncatula</name>
    <name type="common">Barrel medic</name>
    <name type="synonym">Medicago tribuloides</name>
    <dbReference type="NCBI Taxonomy" id="3880"/>
    <lineage>
        <taxon>Eukaryota</taxon>
        <taxon>Viridiplantae</taxon>
        <taxon>Streptophyta</taxon>
        <taxon>Embryophyta</taxon>
        <taxon>Tracheophyta</taxon>
        <taxon>Spermatophyta</taxon>
        <taxon>Magnoliopsida</taxon>
        <taxon>eudicotyledons</taxon>
        <taxon>Gunneridae</taxon>
        <taxon>Pentapetalae</taxon>
        <taxon>rosids</taxon>
        <taxon>fabids</taxon>
        <taxon>Fabales</taxon>
        <taxon>Fabaceae</taxon>
        <taxon>Papilionoideae</taxon>
        <taxon>50 kb inversion clade</taxon>
        <taxon>NPAAA clade</taxon>
        <taxon>Hologalegina</taxon>
        <taxon>IRL clade</taxon>
        <taxon>Trifolieae</taxon>
        <taxon>Medicago</taxon>
    </lineage>
</organism>
<dbReference type="PaxDb" id="3880-AES79168"/>
<name>G7L1B2_MEDTR</name>
<feature type="region of interest" description="Disordered" evidence="1">
    <location>
        <begin position="1"/>
        <end position="27"/>
    </location>
</feature>
<sequence>MRLSLEKHNVRSILEKREKKSQEKGERPRKLRFLYSKVRVGLTFNNLESMILKIVFNML</sequence>
<evidence type="ECO:0000313" key="2">
    <source>
        <dbReference type="EMBL" id="AES79168.1"/>
    </source>
</evidence>
<reference evidence="2 4" key="2">
    <citation type="journal article" date="2014" name="BMC Genomics">
        <title>An improved genome release (version Mt4.0) for the model legume Medicago truncatula.</title>
        <authorList>
            <person name="Tang H."/>
            <person name="Krishnakumar V."/>
            <person name="Bidwell S."/>
            <person name="Rosen B."/>
            <person name="Chan A."/>
            <person name="Zhou S."/>
            <person name="Gentzbittel L."/>
            <person name="Childs K.L."/>
            <person name="Yandell M."/>
            <person name="Gundlach H."/>
            <person name="Mayer K.F."/>
            <person name="Schwartz D.C."/>
            <person name="Town C.D."/>
        </authorList>
    </citation>
    <scope>GENOME REANNOTATION</scope>
    <source>
        <strain evidence="3 4">cv. Jemalong A17</strain>
    </source>
</reference>
<proteinExistence type="predicted"/>
<accession>G7L1B2</accession>